<evidence type="ECO:0000313" key="2">
    <source>
        <dbReference type="Proteomes" id="UP000613011"/>
    </source>
</evidence>
<protein>
    <submittedName>
        <fullName evidence="1">Uncharacterized protein</fullName>
    </submittedName>
</protein>
<organism evidence="1 2">
    <name type="scientific">Ramlibacter aurantiacus</name>
    <dbReference type="NCBI Taxonomy" id="2801330"/>
    <lineage>
        <taxon>Bacteria</taxon>
        <taxon>Pseudomonadati</taxon>
        <taxon>Pseudomonadota</taxon>
        <taxon>Betaproteobacteria</taxon>
        <taxon>Burkholderiales</taxon>
        <taxon>Comamonadaceae</taxon>
        <taxon>Ramlibacter</taxon>
    </lineage>
</organism>
<evidence type="ECO:0000313" key="1">
    <source>
        <dbReference type="EMBL" id="MBL0422467.1"/>
    </source>
</evidence>
<dbReference type="RefSeq" id="WP_201685544.1">
    <property type="nucleotide sequence ID" value="NZ_JAEQNA010000008.1"/>
</dbReference>
<reference evidence="1" key="1">
    <citation type="submission" date="2021-01" db="EMBL/GenBank/DDBJ databases">
        <title>Ramlibacter sp. strain AW1 16S ribosomal RNA gene Genome sequencing and assembly.</title>
        <authorList>
            <person name="Kang M."/>
        </authorList>
    </citation>
    <scope>NUCLEOTIDE SEQUENCE</scope>
    <source>
        <strain evidence="1">AW1</strain>
    </source>
</reference>
<dbReference type="Pfam" id="PF05354">
    <property type="entry name" value="Phage_attach"/>
    <property type="match status" value="1"/>
</dbReference>
<sequence>MGLLDQLYEAAANAGFLKQCTWRPSTGAPAQTHLVGFDAPDGTVFDGLTTSTDYVMSYPDTAFTALSVRENVEIGGMTFQVREVRAIGDGSEMRAKLTRL</sequence>
<dbReference type="EMBL" id="JAEQNA010000008">
    <property type="protein sequence ID" value="MBL0422467.1"/>
    <property type="molecule type" value="Genomic_DNA"/>
</dbReference>
<accession>A0A937D6M6</accession>
<gene>
    <name evidence="1" type="ORF">JI739_19120</name>
</gene>
<dbReference type="GO" id="GO:0019068">
    <property type="term" value="P:virion assembly"/>
    <property type="evidence" value="ECO:0007669"/>
    <property type="project" value="InterPro"/>
</dbReference>
<name>A0A937D6M6_9BURK</name>
<dbReference type="Proteomes" id="UP000613011">
    <property type="component" value="Unassembled WGS sequence"/>
</dbReference>
<dbReference type="AlphaFoldDB" id="A0A937D6M6"/>
<proteinExistence type="predicted"/>
<comment type="caution">
    <text evidence="1">The sequence shown here is derived from an EMBL/GenBank/DDBJ whole genome shotgun (WGS) entry which is preliminary data.</text>
</comment>
<keyword evidence="2" id="KW-1185">Reference proteome</keyword>
<dbReference type="InterPro" id="IPR008018">
    <property type="entry name" value="Phage_tail_attach_FII"/>
</dbReference>